<feature type="region of interest" description="Disordered" evidence="1">
    <location>
        <begin position="348"/>
        <end position="371"/>
    </location>
</feature>
<reference evidence="2 3" key="1">
    <citation type="journal article" date="2019" name="Sci. Rep.">
        <title>Orb-weaving spider Araneus ventricosus genome elucidates the spidroin gene catalogue.</title>
        <authorList>
            <person name="Kono N."/>
            <person name="Nakamura H."/>
            <person name="Ohtoshi R."/>
            <person name="Moran D.A.P."/>
            <person name="Shinohara A."/>
            <person name="Yoshida Y."/>
            <person name="Fujiwara M."/>
            <person name="Mori M."/>
            <person name="Tomita M."/>
            <person name="Arakawa K."/>
        </authorList>
    </citation>
    <scope>NUCLEOTIDE SEQUENCE [LARGE SCALE GENOMIC DNA]</scope>
</reference>
<dbReference type="Proteomes" id="UP000499080">
    <property type="component" value="Unassembled WGS sequence"/>
</dbReference>
<comment type="caution">
    <text evidence="2">The sequence shown here is derived from an EMBL/GenBank/DDBJ whole genome shotgun (WGS) entry which is preliminary data.</text>
</comment>
<keyword evidence="3" id="KW-1185">Reference proteome</keyword>
<feature type="region of interest" description="Disordered" evidence="1">
    <location>
        <begin position="1"/>
        <end position="29"/>
    </location>
</feature>
<proteinExistence type="predicted"/>
<gene>
    <name evidence="2" type="primary">SSUH2_5</name>
    <name evidence="2" type="ORF">AVEN_146581_1</name>
</gene>
<name>A0A4Y2H716_ARAVE</name>
<evidence type="ECO:0000313" key="3">
    <source>
        <dbReference type="Proteomes" id="UP000499080"/>
    </source>
</evidence>
<evidence type="ECO:0000313" key="2">
    <source>
        <dbReference type="EMBL" id="GBM60969.1"/>
    </source>
</evidence>
<dbReference type="OrthoDB" id="3355217at2759"/>
<evidence type="ECO:0000256" key="1">
    <source>
        <dbReference type="SAM" id="MobiDB-lite"/>
    </source>
</evidence>
<dbReference type="InterPro" id="IPR052789">
    <property type="entry name" value="SSUH2_homolog"/>
</dbReference>
<dbReference type="PANTHER" id="PTHR48465:SF1">
    <property type="entry name" value="PROTEIN SSUH2 HOMOLOG"/>
    <property type="match status" value="1"/>
</dbReference>
<organism evidence="2 3">
    <name type="scientific">Araneus ventricosus</name>
    <name type="common">Orbweaver spider</name>
    <name type="synonym">Epeira ventricosa</name>
    <dbReference type="NCBI Taxonomy" id="182803"/>
    <lineage>
        <taxon>Eukaryota</taxon>
        <taxon>Metazoa</taxon>
        <taxon>Ecdysozoa</taxon>
        <taxon>Arthropoda</taxon>
        <taxon>Chelicerata</taxon>
        <taxon>Arachnida</taxon>
        <taxon>Araneae</taxon>
        <taxon>Araneomorphae</taxon>
        <taxon>Entelegynae</taxon>
        <taxon>Araneoidea</taxon>
        <taxon>Araneidae</taxon>
        <taxon>Araneus</taxon>
    </lineage>
</organism>
<dbReference type="EMBL" id="BGPR01001748">
    <property type="protein sequence ID" value="GBM60969.1"/>
    <property type="molecule type" value="Genomic_DNA"/>
</dbReference>
<dbReference type="AlphaFoldDB" id="A0A4Y2H716"/>
<sequence length="676" mass="75525">MDGMQASTSHEEIQQAHSTHAGPSASQIDTSSNIVSLTDEEVRQACYAYANEFCSYGTRFIRDATLTELQNDCAFHYKLETLIEKRETVCKGSICKGSVRLWHEGTNVPESADFGDPWEVPVNTEDGTLDFTDLELIKPGSVSIRDCETCLGKKGRRCFICWGSGYEPCFQCKGTGKTSDYALCRGCDGSGKRSCMECLFKGGMLECKTCKGNGKMMYEKQLIISRKVHADDFISYSSNLPANLIQDADGQELLSESGNRVEPISSALNRAINEVSSALIVKHNQTLTDEKIIAQRHSLRAVPYTKVSYTWRNKKGEFYIYGLQKKVYFQEYPEQWISNLLTSGMNKYSEKSEGAPKAPSAPPAESPPQLRTISVNLPPLTAKELREACYAHAKENICYGSRCIRDMVLTDIQHECLFEYVLQSLCEKRVCEETTTPYFGQKIDGPENGPALHLSEIPISPPEEIVEKQIKTDIPHSSYVKQCGTCIGNKKVHCATCNGNGKVVCGRCGGRRNSNATCFTCADIGMEMCMTCIGIGRTECNTCNGHGKVIHSKTVIVIWRPVYENVISNPANLPKELIPKVNAKEIFREQGKVLQPVNVVPPKEINRASALLIGRHLAFTTEQVVLQRHILRVIPVTKAKYTYQGEEGEFFVYGFERKVYFESYPNACCGCCCWWW</sequence>
<dbReference type="PANTHER" id="PTHR48465">
    <property type="entry name" value="PROTEIN SSUH2 HOMOLOG"/>
    <property type="match status" value="1"/>
</dbReference>
<accession>A0A4Y2H716</accession>
<protein>
    <submittedName>
        <fullName evidence="2">Protein SSUH2</fullName>
    </submittedName>
</protein>